<protein>
    <submittedName>
        <fullName evidence="2">Opioid growth factor receptor-related protein</fullName>
    </submittedName>
</protein>
<evidence type="ECO:0000259" key="1">
    <source>
        <dbReference type="Pfam" id="PF04664"/>
    </source>
</evidence>
<reference evidence="2 3" key="1">
    <citation type="submission" date="2022-11" db="EMBL/GenBank/DDBJ databases">
        <title>Nonomuraea corallina sp. nov., a new species of the genus Nonomuraea isolated from sea side sediment in Thai sea.</title>
        <authorList>
            <person name="Ngamcharungchit C."/>
            <person name="Matsumoto A."/>
            <person name="Suriyachadkun C."/>
            <person name="Panbangred W."/>
            <person name="Inahashi Y."/>
            <person name="Intra B."/>
        </authorList>
    </citation>
    <scope>NUCLEOTIDE SEQUENCE [LARGE SCALE GENOMIC DNA]</scope>
    <source>
        <strain evidence="2 3">DSM 43553</strain>
    </source>
</reference>
<dbReference type="PANTHER" id="PTHR14015">
    <property type="entry name" value="OPIOID GROWTH FACTOR RECEPTOR OGFR ZETA-TYPE OPIOID RECEPTOR"/>
    <property type="match status" value="1"/>
</dbReference>
<accession>A0ABT4SU38</accession>
<dbReference type="Proteomes" id="UP001212498">
    <property type="component" value="Unassembled WGS sequence"/>
</dbReference>
<dbReference type="InterPro" id="IPR006757">
    <property type="entry name" value="OGF_rcpt"/>
</dbReference>
<keyword evidence="2" id="KW-0675">Receptor</keyword>
<organism evidence="2 3">
    <name type="scientific">Nonomuraea ferruginea</name>
    <dbReference type="NCBI Taxonomy" id="46174"/>
    <lineage>
        <taxon>Bacteria</taxon>
        <taxon>Bacillati</taxon>
        <taxon>Actinomycetota</taxon>
        <taxon>Actinomycetes</taxon>
        <taxon>Streptosporangiales</taxon>
        <taxon>Streptosporangiaceae</taxon>
        <taxon>Nonomuraea</taxon>
    </lineage>
</organism>
<comment type="caution">
    <text evidence="2">The sequence shown here is derived from an EMBL/GenBank/DDBJ whole genome shotgun (WGS) entry which is preliminary data.</text>
</comment>
<name>A0ABT4SU38_9ACTN</name>
<dbReference type="RefSeq" id="WP_271275827.1">
    <property type="nucleotide sequence ID" value="NZ_BAABFD010000002.1"/>
</dbReference>
<proteinExistence type="predicted"/>
<gene>
    <name evidence="2" type="ORF">OUY24_08545</name>
</gene>
<dbReference type="InterPro" id="IPR039574">
    <property type="entry name" value="OGFr"/>
</dbReference>
<evidence type="ECO:0000313" key="3">
    <source>
        <dbReference type="Proteomes" id="UP001212498"/>
    </source>
</evidence>
<sequence length="173" mass="19719">MKTSAVVAFYRQIGTDDRGRSLDDVRSQDFLALEAVHDYIQWLFPLPEPSMANHNAPVLNENDIEAFRSDRGLQDELTESLLRMLAFYGLRLDGPFESPRVSPGGDFSDRASVWLTPYNHNFLRISRILRSLTVLGLEKHAQALLACLEEIYQEYADVIGATSVRYWRNAVVK</sequence>
<keyword evidence="3" id="KW-1185">Reference proteome</keyword>
<dbReference type="PANTHER" id="PTHR14015:SF2">
    <property type="entry name" value="OPIOID GROWTH FACTOR RECEPTOR (OGFR) CONSERVED DOMAIN-CONTAINING PROTEIN"/>
    <property type="match status" value="1"/>
</dbReference>
<feature type="domain" description="Opioid growth factor receptor (OGFr) conserved" evidence="1">
    <location>
        <begin position="27"/>
        <end position="171"/>
    </location>
</feature>
<evidence type="ECO:0000313" key="2">
    <source>
        <dbReference type="EMBL" id="MDA0640664.1"/>
    </source>
</evidence>
<dbReference type="EMBL" id="JAPNUD010000015">
    <property type="protein sequence ID" value="MDA0640664.1"/>
    <property type="molecule type" value="Genomic_DNA"/>
</dbReference>
<dbReference type="Pfam" id="PF04664">
    <property type="entry name" value="OGFr_N"/>
    <property type="match status" value="1"/>
</dbReference>